<dbReference type="OMA" id="DCSVERH"/>
<dbReference type="AlphaFoldDB" id="A0A3Q7GHB1"/>
<proteinExistence type="predicted"/>
<dbReference type="Proteomes" id="UP000004994">
    <property type="component" value="Chromosome 5"/>
</dbReference>
<evidence type="ECO:0000259" key="2">
    <source>
        <dbReference type="Pfam" id="PF07727"/>
    </source>
</evidence>
<dbReference type="InParanoid" id="A0A3Q7GHB1"/>
<keyword evidence="4" id="KW-1185">Reference proteome</keyword>
<dbReference type="Pfam" id="PF07727">
    <property type="entry name" value="RVT_2"/>
    <property type="match status" value="1"/>
</dbReference>
<dbReference type="InterPro" id="IPR013103">
    <property type="entry name" value="RVT_2"/>
</dbReference>
<dbReference type="EnsemblPlants" id="Solyc05g018457.1.1">
    <property type="protein sequence ID" value="Solyc05g018457.1.1"/>
    <property type="gene ID" value="Solyc05g018457.1"/>
</dbReference>
<protein>
    <recommendedName>
        <fullName evidence="2">Reverse transcriptase Ty1/copia-type domain-containing protein</fullName>
    </recommendedName>
</protein>
<evidence type="ECO:0000313" key="3">
    <source>
        <dbReference type="EnsemblPlants" id="Solyc05g018457.1.1"/>
    </source>
</evidence>
<name>A0A3Q7GHB1_SOLLC</name>
<accession>A0A3Q7GHB1</accession>
<feature type="region of interest" description="Disordered" evidence="1">
    <location>
        <begin position="1"/>
        <end position="21"/>
    </location>
</feature>
<feature type="compositionally biased region" description="Acidic residues" evidence="1">
    <location>
        <begin position="1"/>
        <end position="10"/>
    </location>
</feature>
<dbReference type="STRING" id="4081.A0A3Q7GHB1"/>
<organism evidence="3">
    <name type="scientific">Solanum lycopersicum</name>
    <name type="common">Tomato</name>
    <name type="synonym">Lycopersicon esculentum</name>
    <dbReference type="NCBI Taxonomy" id="4081"/>
    <lineage>
        <taxon>Eukaryota</taxon>
        <taxon>Viridiplantae</taxon>
        <taxon>Streptophyta</taxon>
        <taxon>Embryophyta</taxon>
        <taxon>Tracheophyta</taxon>
        <taxon>Spermatophyta</taxon>
        <taxon>Magnoliopsida</taxon>
        <taxon>eudicotyledons</taxon>
        <taxon>Gunneridae</taxon>
        <taxon>Pentapetalae</taxon>
        <taxon>asterids</taxon>
        <taxon>lamiids</taxon>
        <taxon>Solanales</taxon>
        <taxon>Solanaceae</taxon>
        <taxon>Solanoideae</taxon>
        <taxon>Solaneae</taxon>
        <taxon>Solanum</taxon>
        <taxon>Solanum subgen. Lycopersicon</taxon>
    </lineage>
</organism>
<reference evidence="3" key="1">
    <citation type="journal article" date="2012" name="Nature">
        <title>The tomato genome sequence provides insights into fleshy fruit evolution.</title>
        <authorList>
            <consortium name="Tomato Genome Consortium"/>
        </authorList>
    </citation>
    <scope>NUCLEOTIDE SEQUENCE [LARGE SCALE GENOMIC DNA]</scope>
    <source>
        <strain evidence="3">cv. Heinz 1706</strain>
    </source>
</reference>
<reference evidence="3" key="2">
    <citation type="submission" date="2019-01" db="UniProtKB">
        <authorList>
            <consortium name="EnsemblPlants"/>
        </authorList>
    </citation>
    <scope>IDENTIFICATION</scope>
    <source>
        <strain evidence="3">cv. Heinz 1706</strain>
    </source>
</reference>
<feature type="domain" description="Reverse transcriptase Ty1/copia-type" evidence="2">
    <location>
        <begin position="36"/>
        <end position="104"/>
    </location>
</feature>
<sequence>MGLDDTEEQNNEPQLGRGHRIKPHHKIKYHSDCSVERHKARLIFLAVAAAKQWELHPMDVHNDFLHGDLQEEFYMKMPPGFKVQYPDMACRLQKSLYGSQDSDYSLLTLQRNDIQLNVLVYVDELIIFGNDHCAIQNFKSYLSYCFHMKDLGALNFLCQHKNALDIISEVGLQGVKPANVATESNHKLVLLCFTGPEFSYCVHVLSQFMHFPQEEHWEATL</sequence>
<evidence type="ECO:0000313" key="4">
    <source>
        <dbReference type="Proteomes" id="UP000004994"/>
    </source>
</evidence>
<evidence type="ECO:0000256" key="1">
    <source>
        <dbReference type="SAM" id="MobiDB-lite"/>
    </source>
</evidence>
<dbReference type="Gramene" id="Solyc05g018457.1.1">
    <property type="protein sequence ID" value="Solyc05g018457.1.1"/>
    <property type="gene ID" value="Solyc05g018457.1"/>
</dbReference>